<dbReference type="SFLD" id="SFLDG01061">
    <property type="entry name" value="methylthiotransferase"/>
    <property type="match status" value="1"/>
</dbReference>
<dbReference type="InterPro" id="IPR007197">
    <property type="entry name" value="rSAM"/>
</dbReference>
<dbReference type="InterPro" id="IPR006463">
    <property type="entry name" value="MiaB_methiolase"/>
</dbReference>
<dbReference type="SFLD" id="SFLDS00029">
    <property type="entry name" value="Radical_SAM"/>
    <property type="match status" value="1"/>
</dbReference>
<dbReference type="Gene3D" id="3.40.50.12160">
    <property type="entry name" value="Methylthiotransferase, N-terminal domain"/>
    <property type="match status" value="1"/>
</dbReference>
<dbReference type="SFLD" id="SFLDF00273">
    <property type="entry name" value="(dimethylallyl)adenosine_tRNA"/>
    <property type="match status" value="1"/>
</dbReference>
<proteinExistence type="inferred from homology"/>
<comment type="cofactor">
    <cofactor evidence="1">
        <name>[4Fe-4S] cluster</name>
        <dbReference type="ChEBI" id="CHEBI:49883"/>
    </cofactor>
</comment>
<keyword evidence="13" id="KW-1185">Reference proteome</keyword>
<evidence type="ECO:0000313" key="13">
    <source>
        <dbReference type="Proteomes" id="UP000660262"/>
    </source>
</evidence>
<dbReference type="NCBIfam" id="TIGR01574">
    <property type="entry name" value="miaB-methiolase"/>
    <property type="match status" value="1"/>
</dbReference>
<dbReference type="PROSITE" id="PS01278">
    <property type="entry name" value="MTTASE_RADICAL"/>
    <property type="match status" value="1"/>
</dbReference>
<evidence type="ECO:0000256" key="4">
    <source>
        <dbReference type="ARBA" id="ARBA00022691"/>
    </source>
</evidence>
<dbReference type="Proteomes" id="UP000660262">
    <property type="component" value="Unassembled WGS sequence"/>
</dbReference>
<evidence type="ECO:0000256" key="6">
    <source>
        <dbReference type="ARBA" id="ARBA00023004"/>
    </source>
</evidence>
<sequence length="546" mass="59784">MAAAARIHAHAHAPSLRSSSRPPPRSCRIIGGRGWDNSVVAPQGWVRVRAVSTPSAEEESSLFCGPDGQVMDRPGGVSLVSESASKLYHIHTMGCQMNLADSERMAGALEAEGYVCTPDIDMASVVVYNTCSIRDKAEQKVYSAVGRIAAKKRKSMGDTRIVVAGCVAQQEGEALLRRIPELDLVIGPQHAPSIGHLLAQVETTDAQLCATEEIDGPVAEDVTAPKRDSSVSAWVNVIYGCNESCTYCIVPSVRGSEKSRDADAVLREVIACAEAGYQEVTLLGQNIDAYGRDLPGVADDGSGRRLWTFSDLLRKVASDPLCPPRVRFATSHPRYFTRRLVDTIAELPRVCRYFHIPFQSGDDEVLRRMARGYTAQRYEDILAYVREKMPDCSITADAFVGFPGETEEQFERTCDLVRRCKLDSVNTAAYSPRPGTPAAVWDDQVADLIKQDRLQRLNAVVAEVAEEASQRWLGTEQWLLFEGVDAKDACIAWGRTDGNRKTWVRCASEAEAEGLVGKFGRVTITEARAFSLSGDLLEVVSEPDRL</sequence>
<evidence type="ECO:0000256" key="7">
    <source>
        <dbReference type="ARBA" id="ARBA00023014"/>
    </source>
</evidence>
<dbReference type="EMBL" id="BNJQ01000011">
    <property type="protein sequence ID" value="GHP05992.1"/>
    <property type="molecule type" value="Genomic_DNA"/>
</dbReference>
<feature type="domain" description="TRAM" evidence="9">
    <location>
        <begin position="470"/>
        <end position="538"/>
    </location>
</feature>
<evidence type="ECO:0000256" key="5">
    <source>
        <dbReference type="ARBA" id="ARBA00022723"/>
    </source>
</evidence>
<protein>
    <submittedName>
        <fullName evidence="12">Uncharacterized protein</fullName>
    </submittedName>
</protein>
<evidence type="ECO:0000259" key="9">
    <source>
        <dbReference type="PROSITE" id="PS50926"/>
    </source>
</evidence>
<dbReference type="OrthoDB" id="190098at2759"/>
<dbReference type="PROSITE" id="PS51918">
    <property type="entry name" value="RADICAL_SAM"/>
    <property type="match status" value="1"/>
</dbReference>
<dbReference type="Pfam" id="PF00919">
    <property type="entry name" value="UPF0004"/>
    <property type="match status" value="1"/>
</dbReference>
<organism evidence="12 13">
    <name type="scientific">Pycnococcus provasolii</name>
    <dbReference type="NCBI Taxonomy" id="41880"/>
    <lineage>
        <taxon>Eukaryota</taxon>
        <taxon>Viridiplantae</taxon>
        <taxon>Chlorophyta</taxon>
        <taxon>Pseudoscourfieldiophyceae</taxon>
        <taxon>Pseudoscourfieldiales</taxon>
        <taxon>Pycnococcaceae</taxon>
        <taxon>Pycnococcus</taxon>
    </lineage>
</organism>
<dbReference type="GO" id="GO:0035600">
    <property type="term" value="P:tRNA methylthiolation"/>
    <property type="evidence" value="ECO:0007669"/>
    <property type="project" value="TreeGrafter"/>
</dbReference>
<dbReference type="PANTHER" id="PTHR43020:SF2">
    <property type="entry name" value="MITOCHONDRIAL TRNA METHYLTHIOTRANSFERASE CDK5RAP1"/>
    <property type="match status" value="1"/>
</dbReference>
<dbReference type="FunFam" id="3.80.30.20:FF:000001">
    <property type="entry name" value="tRNA-2-methylthio-N(6)-dimethylallyladenosine synthase 2"/>
    <property type="match status" value="1"/>
</dbReference>
<dbReference type="FunFam" id="3.40.50.12160:FF:000003">
    <property type="entry name" value="CDK5 regulatory subunit-associated protein 1"/>
    <property type="match status" value="1"/>
</dbReference>
<keyword evidence="5" id="KW-0479">Metal-binding</keyword>
<keyword evidence="4" id="KW-0949">S-adenosyl-L-methionine</keyword>
<keyword evidence="7" id="KW-0411">Iron-sulfur</keyword>
<dbReference type="Gene3D" id="3.80.30.20">
    <property type="entry name" value="tm_1862 like domain"/>
    <property type="match status" value="1"/>
</dbReference>
<evidence type="ECO:0000259" key="11">
    <source>
        <dbReference type="PROSITE" id="PS51918"/>
    </source>
</evidence>
<dbReference type="InterPro" id="IPR005839">
    <property type="entry name" value="Methylthiotransferase"/>
</dbReference>
<dbReference type="Pfam" id="PF01938">
    <property type="entry name" value="TRAM"/>
    <property type="match status" value="1"/>
</dbReference>
<dbReference type="GO" id="GO:0046872">
    <property type="term" value="F:metal ion binding"/>
    <property type="evidence" value="ECO:0007669"/>
    <property type="project" value="UniProtKB-KW"/>
</dbReference>
<feature type="region of interest" description="Disordered" evidence="8">
    <location>
        <begin position="1"/>
        <end position="26"/>
    </location>
</feature>
<comment type="caution">
    <text evidence="12">The sequence shown here is derived from an EMBL/GenBank/DDBJ whole genome shotgun (WGS) entry which is preliminary data.</text>
</comment>
<dbReference type="InterPro" id="IPR006638">
    <property type="entry name" value="Elp3/MiaA/NifB-like_rSAM"/>
</dbReference>
<comment type="similarity">
    <text evidence="2">Belongs to the methylthiotransferase family. MiaB subfamily.</text>
</comment>
<dbReference type="AlphaFoldDB" id="A0A830HGU6"/>
<evidence type="ECO:0000313" key="12">
    <source>
        <dbReference type="EMBL" id="GHP05992.1"/>
    </source>
</evidence>
<feature type="domain" description="MTTase N-terminal" evidence="10">
    <location>
        <begin position="86"/>
        <end position="203"/>
    </location>
</feature>
<feature type="compositionally biased region" description="Low complexity" evidence="8">
    <location>
        <begin position="1"/>
        <end position="20"/>
    </location>
</feature>
<dbReference type="PROSITE" id="PS50926">
    <property type="entry name" value="TRAM"/>
    <property type="match status" value="1"/>
</dbReference>
<dbReference type="GO" id="GO:0035596">
    <property type="term" value="F:methylthiotransferase activity"/>
    <property type="evidence" value="ECO:0007669"/>
    <property type="project" value="InterPro"/>
</dbReference>
<dbReference type="PROSITE" id="PS51449">
    <property type="entry name" value="MTTASE_N"/>
    <property type="match status" value="1"/>
</dbReference>
<dbReference type="InterPro" id="IPR013848">
    <property type="entry name" value="Methylthiotransferase_N"/>
</dbReference>
<dbReference type="CDD" id="cd01335">
    <property type="entry name" value="Radical_SAM"/>
    <property type="match status" value="1"/>
</dbReference>
<evidence type="ECO:0000259" key="10">
    <source>
        <dbReference type="PROSITE" id="PS51449"/>
    </source>
</evidence>
<dbReference type="SUPFAM" id="SSF102114">
    <property type="entry name" value="Radical SAM enzymes"/>
    <property type="match status" value="1"/>
</dbReference>
<dbReference type="InterPro" id="IPR023404">
    <property type="entry name" value="rSAM_horseshoe"/>
</dbReference>
<evidence type="ECO:0000256" key="8">
    <source>
        <dbReference type="SAM" id="MobiDB-lite"/>
    </source>
</evidence>
<keyword evidence="6" id="KW-0408">Iron</keyword>
<reference evidence="12" key="1">
    <citation type="submission" date="2020-10" db="EMBL/GenBank/DDBJ databases">
        <title>Unveiling of a novel bifunctional photoreceptor, Dualchrome1, isolated from a cosmopolitan green alga.</title>
        <authorList>
            <person name="Suzuki S."/>
            <person name="Kawachi M."/>
        </authorList>
    </citation>
    <scope>NUCLEOTIDE SEQUENCE</scope>
    <source>
        <strain evidence="12">NIES 2893</strain>
    </source>
</reference>
<dbReference type="SMART" id="SM00729">
    <property type="entry name" value="Elp3"/>
    <property type="match status" value="1"/>
</dbReference>
<name>A0A830HGU6_9CHLO</name>
<feature type="domain" description="Radical SAM core" evidence="11">
    <location>
        <begin position="227"/>
        <end position="467"/>
    </location>
</feature>
<dbReference type="InterPro" id="IPR038135">
    <property type="entry name" value="Methylthiotransferase_N_sf"/>
</dbReference>
<dbReference type="Pfam" id="PF04055">
    <property type="entry name" value="Radical_SAM"/>
    <property type="match status" value="1"/>
</dbReference>
<dbReference type="NCBIfam" id="TIGR00089">
    <property type="entry name" value="MiaB/RimO family radical SAM methylthiotransferase"/>
    <property type="match status" value="1"/>
</dbReference>
<dbReference type="SFLD" id="SFLDG01082">
    <property type="entry name" value="B12-binding_domain_containing"/>
    <property type="match status" value="1"/>
</dbReference>
<evidence type="ECO:0000256" key="2">
    <source>
        <dbReference type="ARBA" id="ARBA00009815"/>
    </source>
</evidence>
<dbReference type="PANTHER" id="PTHR43020">
    <property type="entry name" value="CDK5 REGULATORY SUBUNIT-ASSOCIATED PROTEIN 1"/>
    <property type="match status" value="1"/>
</dbReference>
<gene>
    <name evidence="12" type="ORF">PPROV_000473900</name>
</gene>
<dbReference type="InterPro" id="IPR058240">
    <property type="entry name" value="rSAM_sf"/>
</dbReference>
<evidence type="ECO:0000256" key="3">
    <source>
        <dbReference type="ARBA" id="ARBA00022485"/>
    </source>
</evidence>
<dbReference type="GO" id="GO:0051539">
    <property type="term" value="F:4 iron, 4 sulfur cluster binding"/>
    <property type="evidence" value="ECO:0007669"/>
    <property type="project" value="UniProtKB-KW"/>
</dbReference>
<evidence type="ECO:0000256" key="1">
    <source>
        <dbReference type="ARBA" id="ARBA00001966"/>
    </source>
</evidence>
<dbReference type="InterPro" id="IPR002792">
    <property type="entry name" value="TRAM_dom"/>
</dbReference>
<dbReference type="InterPro" id="IPR020612">
    <property type="entry name" value="Methylthiotransferase_CS"/>
</dbReference>
<accession>A0A830HGU6</accession>
<keyword evidence="3" id="KW-0004">4Fe-4S</keyword>